<comment type="caution">
    <text evidence="1">The sequence shown here is derived from an EMBL/GenBank/DDBJ whole genome shotgun (WGS) entry which is preliminary data.</text>
</comment>
<organism evidence="1 2">
    <name type="scientific">Naganishia adeliensis</name>
    <dbReference type="NCBI Taxonomy" id="92952"/>
    <lineage>
        <taxon>Eukaryota</taxon>
        <taxon>Fungi</taxon>
        <taxon>Dikarya</taxon>
        <taxon>Basidiomycota</taxon>
        <taxon>Agaricomycotina</taxon>
        <taxon>Tremellomycetes</taxon>
        <taxon>Filobasidiales</taxon>
        <taxon>Filobasidiaceae</taxon>
        <taxon>Naganishia</taxon>
    </lineage>
</organism>
<protein>
    <submittedName>
        <fullName evidence="1">Uncharacterized protein</fullName>
    </submittedName>
</protein>
<accession>A0ACC2WG07</accession>
<proteinExistence type="predicted"/>
<reference evidence="1" key="1">
    <citation type="submission" date="2023-04" db="EMBL/GenBank/DDBJ databases">
        <title>Draft Genome sequencing of Naganishia species isolated from polar environments using Oxford Nanopore Technology.</title>
        <authorList>
            <person name="Leo P."/>
            <person name="Venkateswaran K."/>
        </authorList>
    </citation>
    <scope>NUCLEOTIDE SEQUENCE</scope>
    <source>
        <strain evidence="1">MNA-CCFEE 5262</strain>
    </source>
</reference>
<keyword evidence="2" id="KW-1185">Reference proteome</keyword>
<sequence>MRKRISSVTSSSDTDHSAVFIPDDLRIVLRVIGNSILKGHLALSDALRKRYDEQYPLVRSLADIFIEHVGGCPAHASPVDLTDRFLFLLLRQSYLFQEYTDYIVHLEKALQQLDDCLNSASTHKRRYSDVSLHGDAALGATLRALNETANDKGETGLSIALSKPFQRLLKYPLLFQNLLFNTDATLTEYDACMNLLEEVDGIVRSMEDEKANKDVSEKTRDALARIEGLDRDSTLSLPRLSRTFIDEHPAPEPDQQTKLMSENPNRRSLRRLSDLMRGHSQSPTEIWEVIFSDVTLLCQKVGSTALPIYSRTAKVRDEGRMPSRRSSIRMGRRSRQIVTRNLYQFLSVKEWHTEKQAAEDGGFSNLERQQSTSGDSSMSRPESIKEEDSDGSESSSDDSEQMNFILGETAPRRRHSTMHTTATSENVVEKPLQIPASSTTKPLAAGRTSRVSSRIASKPGNMPSRARSPTEMMNSQAKFGTRLRNPELSATTSRDRAASSMARTIVSSAQVPGSTGPRQPCRTGQRAVSTPVVSAMRGSTRPPPSSVRGTSRRAQQVPKI</sequence>
<name>A0ACC2WG07_9TREE</name>
<gene>
    <name evidence="1" type="ORF">QFC20_003001</name>
</gene>
<evidence type="ECO:0000313" key="2">
    <source>
        <dbReference type="Proteomes" id="UP001230649"/>
    </source>
</evidence>
<dbReference type="EMBL" id="JASBWS010000025">
    <property type="protein sequence ID" value="KAJ9110149.1"/>
    <property type="molecule type" value="Genomic_DNA"/>
</dbReference>
<evidence type="ECO:0000313" key="1">
    <source>
        <dbReference type="EMBL" id="KAJ9110149.1"/>
    </source>
</evidence>
<dbReference type="Proteomes" id="UP001230649">
    <property type="component" value="Unassembled WGS sequence"/>
</dbReference>